<dbReference type="Proteomes" id="UP000887116">
    <property type="component" value="Unassembled WGS sequence"/>
</dbReference>
<evidence type="ECO:0000313" key="1">
    <source>
        <dbReference type="EMBL" id="GFR02085.1"/>
    </source>
</evidence>
<sequence length="9" mass="1033">FQNKVVGEI</sequence>
<dbReference type="EMBL" id="BMAO01025358">
    <property type="protein sequence ID" value="GFR02085.1"/>
    <property type="molecule type" value="Genomic_DNA"/>
</dbReference>
<protein>
    <submittedName>
        <fullName evidence="1">Uncharacterized protein</fullName>
    </submittedName>
</protein>
<name>A0A8X6ICA2_TRICU</name>
<organism evidence="1 2">
    <name type="scientific">Trichonephila clavata</name>
    <name type="common">Joro spider</name>
    <name type="synonym">Nephila clavata</name>
    <dbReference type="NCBI Taxonomy" id="2740835"/>
    <lineage>
        <taxon>Eukaryota</taxon>
        <taxon>Metazoa</taxon>
        <taxon>Ecdysozoa</taxon>
        <taxon>Arthropoda</taxon>
        <taxon>Chelicerata</taxon>
        <taxon>Arachnida</taxon>
        <taxon>Araneae</taxon>
        <taxon>Araneomorphae</taxon>
        <taxon>Entelegynae</taxon>
        <taxon>Araneoidea</taxon>
        <taxon>Nephilidae</taxon>
        <taxon>Trichonephila</taxon>
    </lineage>
</organism>
<reference evidence="1" key="1">
    <citation type="submission" date="2020-07" db="EMBL/GenBank/DDBJ databases">
        <title>Multicomponent nature underlies the extraordinary mechanical properties of spider dragline silk.</title>
        <authorList>
            <person name="Kono N."/>
            <person name="Nakamura H."/>
            <person name="Mori M."/>
            <person name="Yoshida Y."/>
            <person name="Ohtoshi R."/>
            <person name="Malay A.D."/>
            <person name="Moran D.A.P."/>
            <person name="Tomita M."/>
            <person name="Numata K."/>
            <person name="Arakawa K."/>
        </authorList>
    </citation>
    <scope>NUCLEOTIDE SEQUENCE</scope>
</reference>
<gene>
    <name evidence="1" type="ORF">TNCT_545941</name>
</gene>
<accession>A0A8X6ICA2</accession>
<keyword evidence="2" id="KW-1185">Reference proteome</keyword>
<evidence type="ECO:0000313" key="2">
    <source>
        <dbReference type="Proteomes" id="UP000887116"/>
    </source>
</evidence>
<feature type="non-terminal residue" evidence="1">
    <location>
        <position position="1"/>
    </location>
</feature>
<comment type="caution">
    <text evidence="1">The sequence shown here is derived from an EMBL/GenBank/DDBJ whole genome shotgun (WGS) entry which is preliminary data.</text>
</comment>
<proteinExistence type="predicted"/>